<evidence type="ECO:0000259" key="1">
    <source>
        <dbReference type="Pfam" id="PF12697"/>
    </source>
</evidence>
<dbReference type="InterPro" id="IPR000073">
    <property type="entry name" value="AB_hydrolase_1"/>
</dbReference>
<dbReference type="RefSeq" id="WP_116558323.1">
    <property type="nucleotide sequence ID" value="NZ_QDKM01000003.1"/>
</dbReference>
<dbReference type="SUPFAM" id="SSF53474">
    <property type="entry name" value="alpha/beta-Hydrolases"/>
    <property type="match status" value="1"/>
</dbReference>
<name>A0A2T8HV74_9RHOB</name>
<dbReference type="Proteomes" id="UP000245911">
    <property type="component" value="Unassembled WGS sequence"/>
</dbReference>
<accession>A0A2T8HV74</accession>
<dbReference type="Pfam" id="PF12697">
    <property type="entry name" value="Abhydrolase_6"/>
    <property type="match status" value="1"/>
</dbReference>
<reference evidence="2 3" key="1">
    <citation type="submission" date="2018-04" db="EMBL/GenBank/DDBJ databases">
        <title>Pararhodobacter oceanense sp. nov., isolated from marine intertidal sediment.</title>
        <authorList>
            <person name="Wang X.-L."/>
            <person name="Du Z.-J."/>
        </authorList>
    </citation>
    <scope>NUCLEOTIDE SEQUENCE [LARGE SCALE GENOMIC DNA]</scope>
    <source>
        <strain evidence="2 3">AM505</strain>
    </source>
</reference>
<evidence type="ECO:0000313" key="2">
    <source>
        <dbReference type="EMBL" id="PVH29325.1"/>
    </source>
</evidence>
<dbReference type="OrthoDB" id="9779853at2"/>
<dbReference type="EMBL" id="QDKM01000003">
    <property type="protein sequence ID" value="PVH29325.1"/>
    <property type="molecule type" value="Genomic_DNA"/>
</dbReference>
<gene>
    <name evidence="2" type="ORF">DDE20_09975</name>
</gene>
<organism evidence="2 3">
    <name type="scientific">Pararhodobacter oceanensis</name>
    <dbReference type="NCBI Taxonomy" id="2172121"/>
    <lineage>
        <taxon>Bacteria</taxon>
        <taxon>Pseudomonadati</taxon>
        <taxon>Pseudomonadota</taxon>
        <taxon>Alphaproteobacteria</taxon>
        <taxon>Rhodobacterales</taxon>
        <taxon>Paracoccaceae</taxon>
        <taxon>Pararhodobacter</taxon>
    </lineage>
</organism>
<dbReference type="PANTHER" id="PTHR43689:SF8">
    <property type="entry name" value="ALPHA_BETA-HYDROLASES SUPERFAMILY PROTEIN"/>
    <property type="match status" value="1"/>
</dbReference>
<keyword evidence="3" id="KW-1185">Reference proteome</keyword>
<feature type="domain" description="AB hydrolase-1" evidence="1">
    <location>
        <begin position="34"/>
        <end position="253"/>
    </location>
</feature>
<evidence type="ECO:0000313" key="3">
    <source>
        <dbReference type="Proteomes" id="UP000245911"/>
    </source>
</evidence>
<dbReference type="InterPro" id="IPR029058">
    <property type="entry name" value="AB_hydrolase_fold"/>
</dbReference>
<dbReference type="AlphaFoldDB" id="A0A2T8HV74"/>
<proteinExistence type="predicted"/>
<comment type="caution">
    <text evidence="2">The sequence shown here is derived from an EMBL/GenBank/DDBJ whole genome shotgun (WGS) entry which is preliminary data.</text>
</comment>
<dbReference type="Gene3D" id="3.40.50.1820">
    <property type="entry name" value="alpha/beta hydrolase"/>
    <property type="match status" value="1"/>
</dbReference>
<protein>
    <submittedName>
        <fullName evidence="2">Alpha/beta hydrolase</fullName>
    </submittedName>
</protein>
<dbReference type="PANTHER" id="PTHR43689">
    <property type="entry name" value="HYDROLASE"/>
    <property type="match status" value="1"/>
</dbReference>
<sequence length="273" mass="29530">MSIDWAEGRGRIEAGGKSLEWQSWGMPKADTPVIVMLHEGLGSVGLWREFPAAVAESTGCAVVAYSRAGYGFSDPAERPFPVDYMTREAVEVLPEVLRAIGAAQYILLGHSDGATITAEYAGRVKDFSIRGLILIAPHFFAEPMGLAAIASAAESFATTDLPQRMARYHADAEATFRGWNEAWLNPEFATWNVADVIDYIRIPALVIQGAQDQYGTRAQVDAIAEGSYAPVEVLMLDDCQHAPHLEDPTPVLEAIAGFTTRLQRIEAAGPVPA</sequence>
<dbReference type="GO" id="GO:0016787">
    <property type="term" value="F:hydrolase activity"/>
    <property type="evidence" value="ECO:0007669"/>
    <property type="project" value="UniProtKB-KW"/>
</dbReference>
<keyword evidence="2" id="KW-0378">Hydrolase</keyword>